<dbReference type="Gene3D" id="2.30.110.10">
    <property type="entry name" value="Electron Transport, Fmn-binding Protein, Chain A"/>
    <property type="match status" value="1"/>
</dbReference>
<keyword evidence="4" id="KW-0503">Monooxygenase</keyword>
<dbReference type="GO" id="GO:0010181">
    <property type="term" value="F:FMN binding"/>
    <property type="evidence" value="ECO:0007669"/>
    <property type="project" value="InterPro"/>
</dbReference>
<dbReference type="GO" id="GO:0042602">
    <property type="term" value="F:riboflavin reductase (NADPH) activity"/>
    <property type="evidence" value="ECO:0007669"/>
    <property type="project" value="TreeGrafter"/>
</dbReference>
<comment type="similarity">
    <text evidence="1">Belongs to the non-flavoprotein flavin reductase family.</text>
</comment>
<organism evidence="4 5">
    <name type="scientific">Corynebacterium urogenitale</name>
    <dbReference type="NCBI Taxonomy" id="2487892"/>
    <lineage>
        <taxon>Bacteria</taxon>
        <taxon>Bacillati</taxon>
        <taxon>Actinomycetota</taxon>
        <taxon>Actinomycetes</taxon>
        <taxon>Mycobacteriales</taxon>
        <taxon>Corynebacteriaceae</taxon>
        <taxon>Corynebacterium</taxon>
    </lineage>
</organism>
<keyword evidence="2 4" id="KW-0560">Oxidoreductase</keyword>
<sequence>MNQPLPPQHQDLPRALRHVFRGHPAGVTLITATVDGEPVGITATSVSSLSLDPLAVSFSFMKSTGSAGKLLRAESLLIHFLSDAHADVAASFASRGADRFAEEQGWVTAITGEPYLPGARAVMRVRISDTARSGDATLVAAEVVEVHNLQEASALLYQGHRFYSIEKAQPLATENHRPHPGH</sequence>
<dbReference type="GO" id="GO:0036382">
    <property type="term" value="F:flavin reductase (NADH) activity"/>
    <property type="evidence" value="ECO:0007669"/>
    <property type="project" value="UniProtKB-EC"/>
</dbReference>
<dbReference type="Proteomes" id="UP000326711">
    <property type="component" value="Chromosome"/>
</dbReference>
<evidence type="ECO:0000313" key="5">
    <source>
        <dbReference type="Proteomes" id="UP000326711"/>
    </source>
</evidence>
<dbReference type="RefSeq" id="WP_268907388.1">
    <property type="nucleotide sequence ID" value="NZ_CP045032.1"/>
</dbReference>
<protein>
    <submittedName>
        <fullName evidence="4">Flavin-dependent monooxygenase, reductase subunit HsaB</fullName>
        <ecNumber evidence="4">1.5.1.36</ecNumber>
    </submittedName>
</protein>
<keyword evidence="5" id="KW-1185">Reference proteome</keyword>
<dbReference type="EC" id="1.5.1.36" evidence="4"/>
<evidence type="ECO:0000313" key="4">
    <source>
        <dbReference type="EMBL" id="QFQ01958.1"/>
    </source>
</evidence>
<dbReference type="AlphaFoldDB" id="A0A5J6Z4E1"/>
<gene>
    <name evidence="4" type="primary">hsaB</name>
    <name evidence="4" type="ORF">CUROG_02855</name>
</gene>
<dbReference type="GO" id="GO:0004497">
    <property type="term" value="F:monooxygenase activity"/>
    <property type="evidence" value="ECO:0007669"/>
    <property type="project" value="UniProtKB-KW"/>
</dbReference>
<reference evidence="5" key="1">
    <citation type="submission" date="2019-10" db="EMBL/GenBank/DDBJ databases">
        <title>Complete genome sequence of Corynebacterium urogenitalis DSM 108747, isolated from the genital tract of a cow.</title>
        <authorList>
            <person name="Ruckert C."/>
            <person name="Ballas P."/>
            <person name="Wagener K."/>
            <person name="Drillich M."/>
            <person name="Kaempfer P."/>
            <person name="Busse H.-J."/>
            <person name="Ehling-Schulz M."/>
        </authorList>
    </citation>
    <scope>NUCLEOTIDE SEQUENCE [LARGE SCALE GENOMIC DNA]</scope>
    <source>
        <strain evidence="5">LMM 1652</strain>
    </source>
</reference>
<evidence type="ECO:0000256" key="1">
    <source>
        <dbReference type="ARBA" id="ARBA00008898"/>
    </source>
</evidence>
<dbReference type="InterPro" id="IPR002563">
    <property type="entry name" value="Flavin_Rdtase-like_dom"/>
</dbReference>
<dbReference type="SMART" id="SM00903">
    <property type="entry name" value="Flavin_Reduct"/>
    <property type="match status" value="1"/>
</dbReference>
<dbReference type="InterPro" id="IPR050268">
    <property type="entry name" value="NADH-dep_flavin_reductase"/>
</dbReference>
<dbReference type="InterPro" id="IPR012349">
    <property type="entry name" value="Split_barrel_FMN-bd"/>
</dbReference>
<feature type="domain" description="Flavin reductase like" evidence="3">
    <location>
        <begin position="20"/>
        <end position="164"/>
    </location>
</feature>
<dbReference type="PANTHER" id="PTHR30466">
    <property type="entry name" value="FLAVIN REDUCTASE"/>
    <property type="match status" value="1"/>
</dbReference>
<dbReference type="PANTHER" id="PTHR30466:SF1">
    <property type="entry name" value="FMN REDUCTASE (NADH) RUTF"/>
    <property type="match status" value="1"/>
</dbReference>
<dbReference type="KEGG" id="cuo:CUROG_02855"/>
<dbReference type="SUPFAM" id="SSF50475">
    <property type="entry name" value="FMN-binding split barrel"/>
    <property type="match status" value="1"/>
</dbReference>
<name>A0A5J6Z4E1_9CORY</name>
<proteinExistence type="inferred from homology"/>
<dbReference type="Pfam" id="PF01613">
    <property type="entry name" value="Flavin_Reduct"/>
    <property type="match status" value="1"/>
</dbReference>
<dbReference type="EMBL" id="CP045032">
    <property type="protein sequence ID" value="QFQ01958.1"/>
    <property type="molecule type" value="Genomic_DNA"/>
</dbReference>
<evidence type="ECO:0000259" key="3">
    <source>
        <dbReference type="SMART" id="SM00903"/>
    </source>
</evidence>
<evidence type="ECO:0000256" key="2">
    <source>
        <dbReference type="ARBA" id="ARBA00023002"/>
    </source>
</evidence>
<accession>A0A5J6Z4E1</accession>